<gene>
    <name evidence="1" type="ORF">EZS27_004026</name>
</gene>
<proteinExistence type="predicted"/>
<protein>
    <recommendedName>
        <fullName evidence="2">Conjugative transposon protein TraN</fullName>
    </recommendedName>
</protein>
<reference evidence="1" key="1">
    <citation type="submission" date="2019-03" db="EMBL/GenBank/DDBJ databases">
        <title>Single cell metagenomics reveals metabolic interactions within the superorganism composed of flagellate Streblomastix strix and complex community of Bacteroidetes bacteria on its surface.</title>
        <authorList>
            <person name="Treitli S.C."/>
            <person name="Kolisko M."/>
            <person name="Husnik F."/>
            <person name="Keeling P."/>
            <person name="Hampl V."/>
        </authorList>
    </citation>
    <scope>NUCLEOTIDE SEQUENCE</scope>
    <source>
        <strain evidence="1">STM</strain>
    </source>
</reference>
<evidence type="ECO:0000313" key="1">
    <source>
        <dbReference type="EMBL" id="KAA6348532.1"/>
    </source>
</evidence>
<dbReference type="NCBIfam" id="TIGR03780">
    <property type="entry name" value="Bac_Flav_CT_N"/>
    <property type="match status" value="1"/>
</dbReference>
<dbReference type="AlphaFoldDB" id="A0A5J4SRT2"/>
<evidence type="ECO:0008006" key="2">
    <source>
        <dbReference type="Google" id="ProtNLM"/>
    </source>
</evidence>
<dbReference type="Pfam" id="PF13595">
    <property type="entry name" value="DUF4138"/>
    <property type="match status" value="1"/>
</dbReference>
<name>A0A5J4SRT2_9ZZZZ</name>
<sequence>MKQIFLLIAIAAISISANAQEKPSTGDLYEGLTRKITYDRMIPPYGLEVSFNKTVHVIFPSAIRYVDLGSMNIIAGKADGSENVIRIKAAVRGFEKETNLSVITDEGSFYSFNVKYADEPVKLSIEMKDFIHDGEVVNRPNNSLEIYLSELRNESPKVVNLIMKSIYQSNKREIKHIGSKRFGIQYLLKGIYTYNDFLYFHTQVKNAVPT</sequence>
<dbReference type="EMBL" id="SNRY01000066">
    <property type="protein sequence ID" value="KAA6348532.1"/>
    <property type="molecule type" value="Genomic_DNA"/>
</dbReference>
<organism evidence="1">
    <name type="scientific">termite gut metagenome</name>
    <dbReference type="NCBI Taxonomy" id="433724"/>
    <lineage>
        <taxon>unclassified sequences</taxon>
        <taxon>metagenomes</taxon>
        <taxon>organismal metagenomes</taxon>
    </lineage>
</organism>
<comment type="caution">
    <text evidence="1">The sequence shown here is derived from an EMBL/GenBank/DDBJ whole genome shotgun (WGS) entry which is preliminary data.</text>
</comment>
<accession>A0A5J4SRT2</accession>
<dbReference type="InterPro" id="IPR022298">
    <property type="entry name" value="Conjug_transposon_TraN"/>
</dbReference>